<keyword evidence="1" id="KW-1133">Transmembrane helix</keyword>
<reference evidence="3 4" key="1">
    <citation type="journal article" date="2014" name="Science">
        <title>Plant genetics. Early allopolyploid evolution in the post-Neolithic Brassica napus oilseed genome.</title>
        <authorList>
            <person name="Chalhoub B."/>
            <person name="Denoeud F."/>
            <person name="Liu S."/>
            <person name="Parkin I.A."/>
            <person name="Tang H."/>
            <person name="Wang X."/>
            <person name="Chiquet J."/>
            <person name="Belcram H."/>
            <person name="Tong C."/>
            <person name="Samans B."/>
            <person name="Correa M."/>
            <person name="Da Silva C."/>
            <person name="Just J."/>
            <person name="Falentin C."/>
            <person name="Koh C.S."/>
            <person name="Le Clainche I."/>
            <person name="Bernard M."/>
            <person name="Bento P."/>
            <person name="Noel B."/>
            <person name="Labadie K."/>
            <person name="Alberti A."/>
            <person name="Charles M."/>
            <person name="Arnaud D."/>
            <person name="Guo H."/>
            <person name="Daviaud C."/>
            <person name="Alamery S."/>
            <person name="Jabbari K."/>
            <person name="Zhao M."/>
            <person name="Edger P.P."/>
            <person name="Chelaifa H."/>
            <person name="Tack D."/>
            <person name="Lassalle G."/>
            <person name="Mestiri I."/>
            <person name="Schnel N."/>
            <person name="Le Paslier M.C."/>
            <person name="Fan G."/>
            <person name="Renault V."/>
            <person name="Bayer P.E."/>
            <person name="Golicz A.A."/>
            <person name="Manoli S."/>
            <person name="Lee T.H."/>
            <person name="Thi V.H."/>
            <person name="Chalabi S."/>
            <person name="Hu Q."/>
            <person name="Fan C."/>
            <person name="Tollenaere R."/>
            <person name="Lu Y."/>
            <person name="Battail C."/>
            <person name="Shen J."/>
            <person name="Sidebottom C.H."/>
            <person name="Wang X."/>
            <person name="Canaguier A."/>
            <person name="Chauveau A."/>
            <person name="Berard A."/>
            <person name="Deniot G."/>
            <person name="Guan M."/>
            <person name="Liu Z."/>
            <person name="Sun F."/>
            <person name="Lim Y.P."/>
            <person name="Lyons E."/>
            <person name="Town C.D."/>
            <person name="Bancroft I."/>
            <person name="Wang X."/>
            <person name="Meng J."/>
            <person name="Ma J."/>
            <person name="Pires J.C."/>
            <person name="King G.J."/>
            <person name="Brunel D."/>
            <person name="Delourme R."/>
            <person name="Renard M."/>
            <person name="Aury J.M."/>
            <person name="Adams K.L."/>
            <person name="Batley J."/>
            <person name="Snowdon R.J."/>
            <person name="Tost J."/>
            <person name="Edwards D."/>
            <person name="Zhou Y."/>
            <person name="Hua W."/>
            <person name="Sharpe A.G."/>
            <person name="Paterson A.H."/>
            <person name="Guan C."/>
            <person name="Wincker P."/>
        </authorList>
    </citation>
    <scope>NUCLEOTIDE SEQUENCE [LARGE SCALE GENOMIC DNA]</scope>
    <source>
        <strain evidence="4">cv. Darmor-bzh</strain>
    </source>
</reference>
<organism evidence="3 4">
    <name type="scientific">Brassica napus</name>
    <name type="common">Rape</name>
    <dbReference type="NCBI Taxonomy" id="3708"/>
    <lineage>
        <taxon>Eukaryota</taxon>
        <taxon>Viridiplantae</taxon>
        <taxon>Streptophyta</taxon>
        <taxon>Embryophyta</taxon>
        <taxon>Tracheophyta</taxon>
        <taxon>Spermatophyta</taxon>
        <taxon>Magnoliopsida</taxon>
        <taxon>eudicotyledons</taxon>
        <taxon>Gunneridae</taxon>
        <taxon>Pentapetalae</taxon>
        <taxon>rosids</taxon>
        <taxon>malvids</taxon>
        <taxon>Brassicales</taxon>
        <taxon>Brassicaceae</taxon>
        <taxon>Brassiceae</taxon>
        <taxon>Brassica</taxon>
    </lineage>
</organism>
<gene>
    <name evidence="3" type="primary">BnaC09g18160D</name>
    <name evidence="2" type="ORF">DARMORV10_C09P27320.1</name>
    <name evidence="3" type="ORF">GSBRNA2T00041845001</name>
</gene>
<evidence type="ECO:0000256" key="1">
    <source>
        <dbReference type="SAM" id="Phobius"/>
    </source>
</evidence>
<dbReference type="Gramene" id="CDY29090">
    <property type="protein sequence ID" value="CDY29090"/>
    <property type="gene ID" value="GSBRNA2T00041845001"/>
</dbReference>
<dbReference type="EMBL" id="LK032230">
    <property type="protein sequence ID" value="CDY29090.1"/>
    <property type="molecule type" value="Genomic_DNA"/>
</dbReference>
<evidence type="ECO:0000313" key="4">
    <source>
        <dbReference type="Proteomes" id="UP000028999"/>
    </source>
</evidence>
<sequence length="34" mass="3697">MASDLDLLLGKSLASFSFLCILAVCSLFIAWNHP</sequence>
<keyword evidence="4" id="KW-1185">Reference proteome</keyword>
<reference evidence="2" key="3">
    <citation type="submission" date="2021-01" db="EMBL/GenBank/DDBJ databases">
        <authorList>
            <consortium name="Genoscope - CEA"/>
            <person name="William W."/>
        </authorList>
    </citation>
    <scope>NUCLEOTIDE SEQUENCE</scope>
</reference>
<reference evidence="3" key="2">
    <citation type="submission" date="2014-06" db="EMBL/GenBank/DDBJ databases">
        <authorList>
            <person name="Genoscope - CEA"/>
        </authorList>
    </citation>
    <scope>NUCLEOTIDE SEQUENCE</scope>
</reference>
<keyword evidence="1" id="KW-0812">Transmembrane</keyword>
<evidence type="ECO:0000313" key="3">
    <source>
        <dbReference type="EMBL" id="CDY29090.1"/>
    </source>
</evidence>
<dbReference type="AlphaFoldDB" id="A0A078GRH4"/>
<evidence type="ECO:0000313" key="2">
    <source>
        <dbReference type="EMBL" id="CAF1732667.1"/>
    </source>
</evidence>
<dbReference type="Proteomes" id="UP000028999">
    <property type="component" value="Unassembled WGS sequence"/>
</dbReference>
<name>A0A078GRH4_BRANA</name>
<dbReference type="EMBL" id="HG994373">
    <property type="protein sequence ID" value="CAF1732667.1"/>
    <property type="molecule type" value="Genomic_DNA"/>
</dbReference>
<keyword evidence="1" id="KW-0472">Membrane</keyword>
<dbReference type="Proteomes" id="UP001295469">
    <property type="component" value="Chromosome C09"/>
</dbReference>
<proteinExistence type="predicted"/>
<dbReference type="PaxDb" id="3708-A0A078GRH4"/>
<protein>
    <submittedName>
        <fullName evidence="2">(rape) hypothetical protein</fullName>
    </submittedName>
    <submittedName>
        <fullName evidence="3">BnaC09g18160D protein</fullName>
    </submittedName>
</protein>
<feature type="transmembrane region" description="Helical" evidence="1">
    <location>
        <begin position="12"/>
        <end position="31"/>
    </location>
</feature>
<accession>A0A078GRH4</accession>